<gene>
    <name evidence="9" type="ORF">WIS52_25335</name>
</gene>
<evidence type="ECO:0000256" key="5">
    <source>
        <dbReference type="ARBA" id="ARBA00022989"/>
    </source>
</evidence>
<keyword evidence="2" id="KW-0813">Transport</keyword>
<evidence type="ECO:0000313" key="9">
    <source>
        <dbReference type="EMBL" id="MEQ3553812.1"/>
    </source>
</evidence>
<accession>A0ABV1KH76</accession>
<dbReference type="PANTHER" id="PTHR43045">
    <property type="entry name" value="SHIKIMATE TRANSPORTER"/>
    <property type="match status" value="1"/>
</dbReference>
<feature type="transmembrane region" description="Helical" evidence="7">
    <location>
        <begin position="39"/>
        <end position="58"/>
    </location>
</feature>
<feature type="transmembrane region" description="Helical" evidence="7">
    <location>
        <begin position="100"/>
        <end position="118"/>
    </location>
</feature>
<comment type="subcellular location">
    <subcellularLocation>
        <location evidence="1">Cell membrane</location>
        <topology evidence="1">Multi-pass membrane protein</topology>
    </subcellularLocation>
</comment>
<keyword evidence="10" id="KW-1185">Reference proteome</keyword>
<dbReference type="CDD" id="cd17369">
    <property type="entry name" value="MFS_ShiA_like"/>
    <property type="match status" value="1"/>
</dbReference>
<feature type="transmembrane region" description="Helical" evidence="7">
    <location>
        <begin position="289"/>
        <end position="307"/>
    </location>
</feature>
<keyword evidence="5 7" id="KW-1133">Transmembrane helix</keyword>
<keyword evidence="3" id="KW-1003">Cell membrane</keyword>
<feature type="transmembrane region" description="Helical" evidence="7">
    <location>
        <begin position="319"/>
        <end position="338"/>
    </location>
</feature>
<keyword evidence="6 7" id="KW-0472">Membrane</keyword>
<evidence type="ECO:0000256" key="3">
    <source>
        <dbReference type="ARBA" id="ARBA00022475"/>
    </source>
</evidence>
<dbReference type="Gene3D" id="1.20.1250.20">
    <property type="entry name" value="MFS general substrate transporter like domains"/>
    <property type="match status" value="2"/>
</dbReference>
<feature type="transmembrane region" description="Helical" evidence="7">
    <location>
        <begin position="124"/>
        <end position="152"/>
    </location>
</feature>
<feature type="transmembrane region" description="Helical" evidence="7">
    <location>
        <begin position="203"/>
        <end position="222"/>
    </location>
</feature>
<dbReference type="RefSeq" id="WP_349300887.1">
    <property type="nucleotide sequence ID" value="NZ_JBEDNQ010000012.1"/>
</dbReference>
<dbReference type="InterPro" id="IPR005828">
    <property type="entry name" value="MFS_sugar_transport-like"/>
</dbReference>
<dbReference type="PROSITE" id="PS50850">
    <property type="entry name" value="MFS"/>
    <property type="match status" value="1"/>
</dbReference>
<evidence type="ECO:0000256" key="6">
    <source>
        <dbReference type="ARBA" id="ARBA00023136"/>
    </source>
</evidence>
<feature type="transmembrane region" description="Helical" evidence="7">
    <location>
        <begin position="172"/>
        <end position="191"/>
    </location>
</feature>
<feature type="transmembrane region" description="Helical" evidence="7">
    <location>
        <begin position="388"/>
        <end position="409"/>
    </location>
</feature>
<dbReference type="InterPro" id="IPR011701">
    <property type="entry name" value="MFS"/>
</dbReference>
<dbReference type="PANTHER" id="PTHR43045:SF1">
    <property type="entry name" value="SHIKIMATE TRANSPORTER"/>
    <property type="match status" value="1"/>
</dbReference>
<dbReference type="EMBL" id="JBEDNQ010000012">
    <property type="protein sequence ID" value="MEQ3553812.1"/>
    <property type="molecule type" value="Genomic_DNA"/>
</dbReference>
<feature type="transmembrane region" description="Helical" evidence="7">
    <location>
        <begin position="344"/>
        <end position="368"/>
    </location>
</feature>
<feature type="domain" description="Major facilitator superfamily (MFS) profile" evidence="8">
    <location>
        <begin position="27"/>
        <end position="434"/>
    </location>
</feature>
<evidence type="ECO:0000256" key="7">
    <source>
        <dbReference type="SAM" id="Phobius"/>
    </source>
</evidence>
<comment type="caution">
    <text evidence="9">The sequence shown here is derived from an EMBL/GenBank/DDBJ whole genome shotgun (WGS) entry which is preliminary data.</text>
</comment>
<evidence type="ECO:0000256" key="1">
    <source>
        <dbReference type="ARBA" id="ARBA00004651"/>
    </source>
</evidence>
<reference evidence="9 10" key="1">
    <citation type="submission" date="2024-03" db="EMBL/GenBank/DDBJ databases">
        <title>Draft genome sequence of Pseudonocardia nematodicida JCM 31783.</title>
        <authorList>
            <person name="Butdee W."/>
            <person name="Duangmal K."/>
        </authorList>
    </citation>
    <scope>NUCLEOTIDE SEQUENCE [LARGE SCALE GENOMIC DNA]</scope>
    <source>
        <strain evidence="9 10">JCM 31783</strain>
    </source>
</reference>
<keyword evidence="4 7" id="KW-0812">Transmembrane</keyword>
<dbReference type="InterPro" id="IPR020846">
    <property type="entry name" value="MFS_dom"/>
</dbReference>
<feature type="transmembrane region" description="Helical" evidence="7">
    <location>
        <begin position="257"/>
        <end position="277"/>
    </location>
</feature>
<protein>
    <submittedName>
        <fullName evidence="9">MFS transporter</fullName>
    </submittedName>
</protein>
<evidence type="ECO:0000256" key="2">
    <source>
        <dbReference type="ARBA" id="ARBA00022448"/>
    </source>
</evidence>
<evidence type="ECO:0000259" key="8">
    <source>
        <dbReference type="PROSITE" id="PS50850"/>
    </source>
</evidence>
<name>A0ABV1KH76_9PSEU</name>
<dbReference type="Pfam" id="PF00083">
    <property type="entry name" value="Sugar_tr"/>
    <property type="match status" value="1"/>
</dbReference>
<organism evidence="9 10">
    <name type="scientific">Pseudonocardia nematodicida</name>
    <dbReference type="NCBI Taxonomy" id="1206997"/>
    <lineage>
        <taxon>Bacteria</taxon>
        <taxon>Bacillati</taxon>
        <taxon>Actinomycetota</taxon>
        <taxon>Actinomycetes</taxon>
        <taxon>Pseudonocardiales</taxon>
        <taxon>Pseudonocardiaceae</taxon>
        <taxon>Pseudonocardia</taxon>
    </lineage>
</organism>
<proteinExistence type="predicted"/>
<dbReference type="Proteomes" id="UP001494902">
    <property type="component" value="Unassembled WGS sequence"/>
</dbReference>
<dbReference type="InterPro" id="IPR036259">
    <property type="entry name" value="MFS_trans_sf"/>
</dbReference>
<sequence>MSGTTEPAGSAQAESEQKAAPSTIRRVATASLVGTMVEWYDYFIFGTASAIVFNRIFFPDLDPAVGTLAAFATLGVGFLARPLGAVVIGHYGDRIGRKSMLVLTLLVMGVATFAIGLLPTYETIGIWAPVLLVFLRLVQGFGVGGEWGGAVLMVVEHSPPRQRGFWGTFPQIGNALGLIAATGIFALFALLPEEQFLSWGWRIPFLLSAVMLAVGLYIRLAVAESPSFEKLKREQQQVKLPVVEVFRTQWRSILTTIGLRSSEGVFSYIILTFALSYATGNLDLPRTPILLATTVAAAFIAIAYPLFGLLSDRVGRRPVYLFGAVFTLLFAFPFTWLLESGSMVLLWLAMIVGYVFAIGSTYAVQPALFSELFSTKVRYTGISVGQQLASVVTSGLAPTVAAALTIWAGGALWPVAVYVAASAVITIVTVACTRETYRGTV</sequence>
<evidence type="ECO:0000313" key="10">
    <source>
        <dbReference type="Proteomes" id="UP001494902"/>
    </source>
</evidence>
<dbReference type="Pfam" id="PF07690">
    <property type="entry name" value="MFS_1"/>
    <property type="match status" value="1"/>
</dbReference>
<feature type="transmembrane region" description="Helical" evidence="7">
    <location>
        <begin position="64"/>
        <end position="88"/>
    </location>
</feature>
<evidence type="ECO:0000256" key="4">
    <source>
        <dbReference type="ARBA" id="ARBA00022692"/>
    </source>
</evidence>
<dbReference type="SUPFAM" id="SSF103473">
    <property type="entry name" value="MFS general substrate transporter"/>
    <property type="match status" value="1"/>
</dbReference>
<feature type="transmembrane region" description="Helical" evidence="7">
    <location>
        <begin position="415"/>
        <end position="433"/>
    </location>
</feature>